<dbReference type="EMBL" id="CP101527">
    <property type="protein sequence ID" value="UZW74287.1"/>
    <property type="molecule type" value="Genomic_DNA"/>
</dbReference>
<reference evidence="2" key="1">
    <citation type="submission" date="2022-07" db="EMBL/GenBank/DDBJ databases">
        <title>Alkalimarinus sp. nov., isolated from gut of a Alitta virens.</title>
        <authorList>
            <person name="Yang A.I."/>
            <person name="Shin N.-R."/>
        </authorList>
    </citation>
    <scope>NUCLEOTIDE SEQUENCE</scope>
    <source>
        <strain evidence="2">FA028</strain>
    </source>
</reference>
<dbReference type="InterPro" id="IPR008023">
    <property type="entry name" value="DUF748"/>
</dbReference>
<protein>
    <recommendedName>
        <fullName evidence="4">AsmA domain-containing protein</fullName>
    </recommendedName>
</protein>
<proteinExistence type="predicted"/>
<sequence>MKKLLVVFLLVIVALGGAAYYYLGNINAIVKEQVEKHGSNALQTTVKVGGVNIKLLDGFGEITNFSIANPKGFSSATAIGFDTVRLDIGTENITEMPIVIEEILIDSVSTLYELNAQGKGNLNALLDQIKSQSSSQKSEPSASEDKSSGDSDIRIVVKKLAVKDTKLALDLTALGQKRYDETLPTFEIQNIGGKDGLPPEELGQVIGKSMLDNIIKQAKKKHEEKLTDKAKEALMKELDGKGGEKLKGLLNSFGS</sequence>
<organism evidence="2 3">
    <name type="scientific">Alkalimarinus sediminis</name>
    <dbReference type="NCBI Taxonomy" id="1632866"/>
    <lineage>
        <taxon>Bacteria</taxon>
        <taxon>Pseudomonadati</taxon>
        <taxon>Pseudomonadota</taxon>
        <taxon>Gammaproteobacteria</taxon>
        <taxon>Alteromonadales</taxon>
        <taxon>Alteromonadaceae</taxon>
        <taxon>Alkalimarinus</taxon>
    </lineage>
</organism>
<dbReference type="Pfam" id="PF05359">
    <property type="entry name" value="DUF748"/>
    <property type="match status" value="1"/>
</dbReference>
<evidence type="ECO:0000313" key="2">
    <source>
        <dbReference type="EMBL" id="UZW74287.1"/>
    </source>
</evidence>
<keyword evidence="3" id="KW-1185">Reference proteome</keyword>
<dbReference type="KEGG" id="asem:NNL22_14850"/>
<name>A0A9E8KQ56_9ALTE</name>
<gene>
    <name evidence="2" type="ORF">NNL22_14850</name>
</gene>
<feature type="compositionally biased region" description="Low complexity" evidence="1">
    <location>
        <begin position="131"/>
        <end position="141"/>
    </location>
</feature>
<evidence type="ECO:0000256" key="1">
    <source>
        <dbReference type="SAM" id="MobiDB-lite"/>
    </source>
</evidence>
<accession>A0A9E8KQ56</accession>
<evidence type="ECO:0000313" key="3">
    <source>
        <dbReference type="Proteomes" id="UP001164472"/>
    </source>
</evidence>
<dbReference type="AlphaFoldDB" id="A0A9E8KQ56"/>
<dbReference type="RefSeq" id="WP_251811112.1">
    <property type="nucleotide sequence ID" value="NZ_CP101527.1"/>
</dbReference>
<feature type="region of interest" description="Disordered" evidence="1">
    <location>
        <begin position="131"/>
        <end position="150"/>
    </location>
</feature>
<evidence type="ECO:0008006" key="4">
    <source>
        <dbReference type="Google" id="ProtNLM"/>
    </source>
</evidence>
<dbReference type="Proteomes" id="UP001164472">
    <property type="component" value="Chromosome"/>
</dbReference>